<gene>
    <name evidence="1" type="ORF">HYFRA_00008186</name>
</gene>
<dbReference type="EMBL" id="CAJVRL010000099">
    <property type="protein sequence ID" value="CAG8960467.1"/>
    <property type="molecule type" value="Genomic_DNA"/>
</dbReference>
<sequence>MCLKMNKKILQNHMKLLSNCDHHRKTLGEHQKWRDLKGNYNPKTEPVIPAEISLFDVEVTVERDQKVVQCPGGFDSSRLFAKGSDGLWGIRASWKEIPRSQSRVSTRNGVV</sequence>
<reference evidence="1" key="1">
    <citation type="submission" date="2021-07" db="EMBL/GenBank/DDBJ databases">
        <authorList>
            <person name="Durling M."/>
        </authorList>
    </citation>
    <scope>NUCLEOTIDE SEQUENCE</scope>
</reference>
<organism evidence="1 2">
    <name type="scientific">Hymenoscyphus fraxineus</name>
    <dbReference type="NCBI Taxonomy" id="746836"/>
    <lineage>
        <taxon>Eukaryota</taxon>
        <taxon>Fungi</taxon>
        <taxon>Dikarya</taxon>
        <taxon>Ascomycota</taxon>
        <taxon>Pezizomycotina</taxon>
        <taxon>Leotiomycetes</taxon>
        <taxon>Helotiales</taxon>
        <taxon>Helotiaceae</taxon>
        <taxon>Hymenoscyphus</taxon>
    </lineage>
</organism>
<accession>A0A9N9LAE3</accession>
<name>A0A9N9LAE3_9HELO</name>
<evidence type="ECO:0000313" key="2">
    <source>
        <dbReference type="Proteomes" id="UP000696280"/>
    </source>
</evidence>
<keyword evidence="2" id="KW-1185">Reference proteome</keyword>
<comment type="caution">
    <text evidence="1">The sequence shown here is derived from an EMBL/GenBank/DDBJ whole genome shotgun (WGS) entry which is preliminary data.</text>
</comment>
<protein>
    <submittedName>
        <fullName evidence="1">Uncharacterized protein</fullName>
    </submittedName>
</protein>
<dbReference type="AlphaFoldDB" id="A0A9N9LAE3"/>
<evidence type="ECO:0000313" key="1">
    <source>
        <dbReference type="EMBL" id="CAG8960467.1"/>
    </source>
</evidence>
<proteinExistence type="predicted"/>
<dbReference type="Proteomes" id="UP000696280">
    <property type="component" value="Unassembled WGS sequence"/>
</dbReference>